<evidence type="ECO:0000256" key="2">
    <source>
        <dbReference type="ARBA" id="ARBA00022729"/>
    </source>
</evidence>
<evidence type="ECO:0000256" key="1">
    <source>
        <dbReference type="ARBA" id="ARBA00004418"/>
    </source>
</evidence>
<gene>
    <name evidence="5" type="ORF">RsS93_21080</name>
</gene>
<evidence type="ECO:0000259" key="4">
    <source>
        <dbReference type="SMART" id="SM00062"/>
    </source>
</evidence>
<dbReference type="Proteomes" id="UP000390335">
    <property type="component" value="Unassembled WGS sequence"/>
</dbReference>
<feature type="domain" description="Solute-binding protein family 3/N-terminal" evidence="4">
    <location>
        <begin position="43"/>
        <end position="261"/>
    </location>
</feature>
<keyword evidence="6" id="KW-1185">Reference proteome</keyword>
<reference evidence="5 6" key="1">
    <citation type="journal article" date="2020" name="Genome Biol. Evol.">
        <title>Rhizobium dioscoreae sp. nov., a plant growth-promoting bacterium isolated from yam (Dioscorea species).</title>
        <authorList>
            <person name="Ouyabe M."/>
            <person name="Tanaka N."/>
            <person name="Shiwa Y."/>
            <person name="Fujita N."/>
            <person name="Kikuno H."/>
            <person name="Babil P."/>
            <person name="Shiwachi H."/>
        </authorList>
    </citation>
    <scope>NUCLEOTIDE SEQUENCE [LARGE SCALE GENOMIC DNA]</scope>
    <source>
        <strain evidence="5 6">S-93</strain>
    </source>
</reference>
<dbReference type="PANTHER" id="PTHR35936:SF17">
    <property type="entry name" value="ARGININE-BINDING EXTRACELLULAR PROTEIN ARTP"/>
    <property type="match status" value="1"/>
</dbReference>
<comment type="subcellular location">
    <subcellularLocation>
        <location evidence="1">Periplasm</location>
    </subcellularLocation>
</comment>
<name>A0ABQ0Z2G1_9HYPH</name>
<dbReference type="InterPro" id="IPR001638">
    <property type="entry name" value="Solute-binding_3/MltF_N"/>
</dbReference>
<organism evidence="5 6">
    <name type="scientific">Rhizobium dioscoreae</name>
    <dbReference type="NCBI Taxonomy" id="2653122"/>
    <lineage>
        <taxon>Bacteria</taxon>
        <taxon>Pseudomonadati</taxon>
        <taxon>Pseudomonadota</taxon>
        <taxon>Alphaproteobacteria</taxon>
        <taxon>Hyphomicrobiales</taxon>
        <taxon>Rhizobiaceae</taxon>
        <taxon>Rhizobium/Agrobacterium group</taxon>
        <taxon>Rhizobium</taxon>
    </lineage>
</organism>
<sequence>MTMNRRDFGRAVLLAGAAALLPSSALLAATEGPTLEAIRARGALRIGVFAGTEPYYHKNLATGEWEGFCVAMGQDLAQYIGVKLELVETTWGNSVIDLQSNKIDIMFGLSNNPERAKVVDFTKALMDNTFTLVARKDLEVTKWEEMNRPEMRVAVDLGSTQDNFARKNLPNCTLVALKSADETILALQSGRADAIIQVALLAVVTTKHLAPNVKLIIPDPHGSQPTTIGVRRDPNGEFRDYVDAWLAERRGQGKVSGWIVDSLALVGVDKAALPASLTF</sequence>
<dbReference type="Gene3D" id="3.40.190.10">
    <property type="entry name" value="Periplasmic binding protein-like II"/>
    <property type="match status" value="2"/>
</dbReference>
<protein>
    <submittedName>
        <fullName evidence="5">ABC transporter substrate-binding protein</fullName>
    </submittedName>
</protein>
<evidence type="ECO:0000313" key="5">
    <source>
        <dbReference type="EMBL" id="GES49494.1"/>
    </source>
</evidence>
<dbReference type="InterPro" id="IPR006311">
    <property type="entry name" value="TAT_signal"/>
</dbReference>
<accession>A0ABQ0Z2G1</accession>
<feature type="signal peptide" evidence="3">
    <location>
        <begin position="1"/>
        <end position="28"/>
    </location>
</feature>
<evidence type="ECO:0000313" key="6">
    <source>
        <dbReference type="Proteomes" id="UP000390335"/>
    </source>
</evidence>
<dbReference type="EMBL" id="BLAJ01000002">
    <property type="protein sequence ID" value="GES49494.1"/>
    <property type="molecule type" value="Genomic_DNA"/>
</dbReference>
<feature type="chain" id="PRO_5047320549" evidence="3">
    <location>
        <begin position="29"/>
        <end position="279"/>
    </location>
</feature>
<dbReference type="PROSITE" id="PS51318">
    <property type="entry name" value="TAT"/>
    <property type="match status" value="1"/>
</dbReference>
<dbReference type="Pfam" id="PF00497">
    <property type="entry name" value="SBP_bac_3"/>
    <property type="match status" value="1"/>
</dbReference>
<proteinExistence type="predicted"/>
<dbReference type="SMART" id="SM00062">
    <property type="entry name" value="PBPb"/>
    <property type="match status" value="1"/>
</dbReference>
<keyword evidence="2 3" id="KW-0732">Signal</keyword>
<dbReference type="PANTHER" id="PTHR35936">
    <property type="entry name" value="MEMBRANE-BOUND LYTIC MUREIN TRANSGLYCOSYLASE F"/>
    <property type="match status" value="1"/>
</dbReference>
<evidence type="ECO:0000256" key="3">
    <source>
        <dbReference type="SAM" id="SignalP"/>
    </source>
</evidence>
<comment type="caution">
    <text evidence="5">The sequence shown here is derived from an EMBL/GenBank/DDBJ whole genome shotgun (WGS) entry which is preliminary data.</text>
</comment>
<dbReference type="SUPFAM" id="SSF53850">
    <property type="entry name" value="Periplasmic binding protein-like II"/>
    <property type="match status" value="1"/>
</dbReference>